<sequence length="138" mass="16250">MLASTQSGKKNWDAEGANKLHEVLPDLGEDLHKRGEGPGRKRETVICRLRVGHTVWHILIECPDFQDTRRKSFSVTVLYRLFREVNLSRKVGDLRDSVYIEISEAYFKALLHMLCWILMDFYLCFNLLERLMEAHKRE</sequence>
<proteinExistence type="predicted"/>
<reference evidence="1 2" key="1">
    <citation type="journal article" date="2021" name="Elife">
        <title>Chloroplast acquisition without the gene transfer in kleptoplastic sea slugs, Plakobranchus ocellatus.</title>
        <authorList>
            <person name="Maeda T."/>
            <person name="Takahashi S."/>
            <person name="Yoshida T."/>
            <person name="Shimamura S."/>
            <person name="Takaki Y."/>
            <person name="Nagai Y."/>
            <person name="Toyoda A."/>
            <person name="Suzuki Y."/>
            <person name="Arimoto A."/>
            <person name="Ishii H."/>
            <person name="Satoh N."/>
            <person name="Nishiyama T."/>
            <person name="Hasebe M."/>
            <person name="Maruyama T."/>
            <person name="Minagawa J."/>
            <person name="Obokata J."/>
            <person name="Shigenobu S."/>
        </authorList>
    </citation>
    <scope>NUCLEOTIDE SEQUENCE [LARGE SCALE GENOMIC DNA]</scope>
</reference>
<evidence type="ECO:0000313" key="2">
    <source>
        <dbReference type="Proteomes" id="UP000735302"/>
    </source>
</evidence>
<accession>A0AAV3YVJ6</accession>
<evidence type="ECO:0000313" key="1">
    <source>
        <dbReference type="EMBL" id="GFN86073.1"/>
    </source>
</evidence>
<name>A0AAV3YVJ6_9GAST</name>
<dbReference type="EMBL" id="BLXT01001485">
    <property type="protein sequence ID" value="GFN86073.1"/>
    <property type="molecule type" value="Genomic_DNA"/>
</dbReference>
<keyword evidence="2" id="KW-1185">Reference proteome</keyword>
<organism evidence="1 2">
    <name type="scientific">Plakobranchus ocellatus</name>
    <dbReference type="NCBI Taxonomy" id="259542"/>
    <lineage>
        <taxon>Eukaryota</taxon>
        <taxon>Metazoa</taxon>
        <taxon>Spiralia</taxon>
        <taxon>Lophotrochozoa</taxon>
        <taxon>Mollusca</taxon>
        <taxon>Gastropoda</taxon>
        <taxon>Heterobranchia</taxon>
        <taxon>Euthyneura</taxon>
        <taxon>Panpulmonata</taxon>
        <taxon>Sacoglossa</taxon>
        <taxon>Placobranchoidea</taxon>
        <taxon>Plakobranchidae</taxon>
        <taxon>Plakobranchus</taxon>
    </lineage>
</organism>
<gene>
    <name evidence="1" type="ORF">PoB_001257900</name>
</gene>
<dbReference type="AlphaFoldDB" id="A0AAV3YVJ6"/>
<dbReference type="Proteomes" id="UP000735302">
    <property type="component" value="Unassembled WGS sequence"/>
</dbReference>
<comment type="caution">
    <text evidence="1">The sequence shown here is derived from an EMBL/GenBank/DDBJ whole genome shotgun (WGS) entry which is preliminary data.</text>
</comment>
<protein>
    <submittedName>
        <fullName evidence="1">Uncharacterized protein</fullName>
    </submittedName>
</protein>